<dbReference type="InterPro" id="IPR024134">
    <property type="entry name" value="SOD_Cu/Zn_/chaperone"/>
</dbReference>
<reference evidence="5 6" key="1">
    <citation type="submission" date="2005-11" db="EMBL/GenBank/DDBJ databases">
        <title>The complete genome sequence of Lawsonia intracellularis: the causative agent of proliferative enteropathy.</title>
        <authorList>
            <person name="Kaur K."/>
            <person name="Zhang Q."/>
            <person name="Beckler D."/>
            <person name="Munir S."/>
            <person name="Li L."/>
            <person name="Kinsley K."/>
            <person name="Herron L."/>
            <person name="Peterson A."/>
            <person name="May B."/>
            <person name="Singh S."/>
            <person name="Gebhart C."/>
            <person name="Kapur V."/>
        </authorList>
    </citation>
    <scope>NUCLEOTIDE SEQUENCE [LARGE SCALE GENOMIC DNA]</scope>
    <source>
        <strain evidence="5 6">PHE/MN1-00</strain>
    </source>
</reference>
<dbReference type="NCBIfam" id="NF007628">
    <property type="entry name" value="PRK10290.1"/>
    <property type="match status" value="1"/>
</dbReference>
<evidence type="ECO:0000256" key="3">
    <source>
        <dbReference type="SAM" id="SignalP"/>
    </source>
</evidence>
<dbReference type="GO" id="GO:0004784">
    <property type="term" value="F:superoxide dismutase activity"/>
    <property type="evidence" value="ECO:0007669"/>
    <property type="project" value="UniProtKB-EC"/>
</dbReference>
<comment type="cofactor">
    <cofactor evidence="2">
        <name>Cu cation</name>
        <dbReference type="ChEBI" id="CHEBI:23378"/>
    </cofactor>
    <text evidence="2">Binds 1 copper ion per subunit.</text>
</comment>
<sequence>MKIKLFFVTSIVTISLLTSITSVVLACSVTSEVHMIDDNGIKQSIGTVTFTDTDKGLQIKTDLKGLPAGEHGFHIHEGGSCGPAEHDGHLTAGLQAHGHYDPDKTGKHEGPLGNGHKGDLPRLVVKADGIAKETLLAPRLTVKEIKGRTVMIHAGGDNYSDKPLPLGGGGARIACGVIPN</sequence>
<keyword evidence="2" id="KW-0479">Metal-binding</keyword>
<dbReference type="InterPro" id="IPR036423">
    <property type="entry name" value="SOD-like_Cu/Zn_dom_sf"/>
</dbReference>
<dbReference type="SUPFAM" id="SSF49329">
    <property type="entry name" value="Cu,Zn superoxide dismutase-like"/>
    <property type="match status" value="1"/>
</dbReference>
<dbReference type="eggNOG" id="COG2032">
    <property type="taxonomic scope" value="Bacteria"/>
</dbReference>
<dbReference type="AlphaFoldDB" id="Q1MSG4"/>
<dbReference type="InterPro" id="IPR018152">
    <property type="entry name" value="SOD_Cu/Zn_BS"/>
</dbReference>
<dbReference type="InterPro" id="IPR001424">
    <property type="entry name" value="SOD_Cu_Zn_dom"/>
</dbReference>
<accession>Q1MSG4</accession>
<dbReference type="CDD" id="cd00305">
    <property type="entry name" value="Cu-Zn_Superoxide_Dismutase"/>
    <property type="match status" value="1"/>
</dbReference>
<comment type="function">
    <text evidence="2">Destroys radicals which are normally produced within the cells and which are toxic to biological systems.</text>
</comment>
<dbReference type="PANTHER" id="PTHR10003">
    <property type="entry name" value="SUPEROXIDE DISMUTASE CU-ZN -RELATED"/>
    <property type="match status" value="1"/>
</dbReference>
<comment type="cofactor">
    <cofactor evidence="2">
        <name>Zn(2+)</name>
        <dbReference type="ChEBI" id="CHEBI:29105"/>
    </cofactor>
    <text evidence="2">Binds 1 zinc ion per subunit.</text>
</comment>
<keyword evidence="2" id="KW-0862">Zinc</keyword>
<feature type="signal peptide" evidence="3">
    <location>
        <begin position="1"/>
        <end position="26"/>
    </location>
</feature>
<comment type="similarity">
    <text evidence="1 2">Belongs to the Cu-Zn superoxide dismutase family.</text>
</comment>
<dbReference type="STRING" id="363253.LI0005"/>
<dbReference type="EMBL" id="AM180252">
    <property type="protein sequence ID" value="CAJ54061.1"/>
    <property type="molecule type" value="Genomic_DNA"/>
</dbReference>
<organism evidence="5 6">
    <name type="scientific">Lawsonia intracellularis (strain PHE/MN1-00)</name>
    <dbReference type="NCBI Taxonomy" id="363253"/>
    <lineage>
        <taxon>Bacteria</taxon>
        <taxon>Pseudomonadati</taxon>
        <taxon>Thermodesulfobacteriota</taxon>
        <taxon>Desulfovibrionia</taxon>
        <taxon>Desulfovibrionales</taxon>
        <taxon>Desulfovibrionaceae</taxon>
        <taxon>Lawsonia</taxon>
    </lineage>
</organism>
<feature type="domain" description="Superoxide dismutase copper/zinc binding" evidence="4">
    <location>
        <begin position="46"/>
        <end position="178"/>
    </location>
</feature>
<dbReference type="OrthoDB" id="5431326at2"/>
<dbReference type="Proteomes" id="UP000002430">
    <property type="component" value="Chromosome"/>
</dbReference>
<keyword evidence="6" id="KW-1185">Reference proteome</keyword>
<dbReference type="KEGG" id="lip:LI0005"/>
<protein>
    <recommendedName>
        <fullName evidence="2">Superoxide dismutase [Cu-Zn]</fullName>
        <ecNumber evidence="2">1.15.1.1</ecNumber>
    </recommendedName>
</protein>
<evidence type="ECO:0000313" key="6">
    <source>
        <dbReference type="Proteomes" id="UP000002430"/>
    </source>
</evidence>
<evidence type="ECO:0000256" key="1">
    <source>
        <dbReference type="ARBA" id="ARBA00010457"/>
    </source>
</evidence>
<dbReference type="EC" id="1.15.1.1" evidence="2"/>
<keyword evidence="2" id="KW-0186">Copper</keyword>
<evidence type="ECO:0000313" key="5">
    <source>
        <dbReference type="EMBL" id="CAJ54061.1"/>
    </source>
</evidence>
<dbReference type="GO" id="GO:0005507">
    <property type="term" value="F:copper ion binding"/>
    <property type="evidence" value="ECO:0007669"/>
    <property type="project" value="InterPro"/>
</dbReference>
<dbReference type="PROSITE" id="PS00332">
    <property type="entry name" value="SOD_CU_ZN_2"/>
    <property type="match status" value="1"/>
</dbReference>
<keyword evidence="2" id="KW-0560">Oxidoreductase</keyword>
<dbReference type="RefSeq" id="WP_011526088.1">
    <property type="nucleotide sequence ID" value="NC_008011.1"/>
</dbReference>
<evidence type="ECO:0000256" key="2">
    <source>
        <dbReference type="RuleBase" id="RU000393"/>
    </source>
</evidence>
<dbReference type="Pfam" id="PF00080">
    <property type="entry name" value="Sod_Cu"/>
    <property type="match status" value="1"/>
</dbReference>
<keyword evidence="3" id="KW-0732">Signal</keyword>
<evidence type="ECO:0000259" key="4">
    <source>
        <dbReference type="Pfam" id="PF00080"/>
    </source>
</evidence>
<dbReference type="HOGENOM" id="CLU_056632_7_1_7"/>
<proteinExistence type="inferred from homology"/>
<gene>
    <name evidence="5" type="primary">sodC</name>
    <name evidence="5" type="ordered locus">LI0005</name>
</gene>
<comment type="catalytic activity">
    <reaction evidence="2">
        <text>2 superoxide + 2 H(+) = H2O2 + O2</text>
        <dbReference type="Rhea" id="RHEA:20696"/>
        <dbReference type="ChEBI" id="CHEBI:15378"/>
        <dbReference type="ChEBI" id="CHEBI:15379"/>
        <dbReference type="ChEBI" id="CHEBI:16240"/>
        <dbReference type="ChEBI" id="CHEBI:18421"/>
        <dbReference type="EC" id="1.15.1.1"/>
    </reaction>
</comment>
<name>Q1MSG4_LAWIP</name>
<feature type="chain" id="PRO_5004194525" description="Superoxide dismutase [Cu-Zn]" evidence="3">
    <location>
        <begin position="27"/>
        <end position="180"/>
    </location>
</feature>
<dbReference type="PROSITE" id="PS00087">
    <property type="entry name" value="SOD_CU_ZN_1"/>
    <property type="match status" value="1"/>
</dbReference>
<dbReference type="Gene3D" id="2.60.40.200">
    <property type="entry name" value="Superoxide dismutase, copper/zinc binding domain"/>
    <property type="match status" value="1"/>
</dbReference>
<dbReference type="PROSITE" id="PS51257">
    <property type="entry name" value="PROKAR_LIPOPROTEIN"/>
    <property type="match status" value="1"/>
</dbReference>